<evidence type="ECO:0000313" key="1">
    <source>
        <dbReference type="EMBL" id="KER27942.1"/>
    </source>
</evidence>
<protein>
    <submittedName>
        <fullName evidence="1">Uncharacterized protein</fullName>
    </submittedName>
</protein>
<dbReference type="AlphaFoldDB" id="A0A074ZQ40"/>
<reference evidence="1 2" key="1">
    <citation type="submission" date="2013-11" db="EMBL/GenBank/DDBJ databases">
        <title>Opisthorchis viverrini - life in the bile duct.</title>
        <authorList>
            <person name="Young N.D."/>
            <person name="Nagarajan N."/>
            <person name="Lin S.J."/>
            <person name="Korhonen P.K."/>
            <person name="Jex A.R."/>
            <person name="Hall R.S."/>
            <person name="Safavi-Hemami H."/>
            <person name="Kaewkong W."/>
            <person name="Bertrand D."/>
            <person name="Gao S."/>
            <person name="Seet Q."/>
            <person name="Wongkham S."/>
            <person name="Teh B.T."/>
            <person name="Wongkham C."/>
            <person name="Intapan P.M."/>
            <person name="Maleewong W."/>
            <person name="Yang X."/>
            <person name="Hu M."/>
            <person name="Wang Z."/>
            <person name="Hofmann A."/>
            <person name="Sternberg P.W."/>
            <person name="Tan P."/>
            <person name="Wang J."/>
            <person name="Gasser R.B."/>
        </authorList>
    </citation>
    <scope>NUCLEOTIDE SEQUENCE [LARGE SCALE GENOMIC DNA]</scope>
</reference>
<organism evidence="1 2">
    <name type="scientific">Opisthorchis viverrini</name>
    <name type="common">Southeast Asian liver fluke</name>
    <dbReference type="NCBI Taxonomy" id="6198"/>
    <lineage>
        <taxon>Eukaryota</taxon>
        <taxon>Metazoa</taxon>
        <taxon>Spiralia</taxon>
        <taxon>Lophotrochozoa</taxon>
        <taxon>Platyhelminthes</taxon>
        <taxon>Trematoda</taxon>
        <taxon>Digenea</taxon>
        <taxon>Opisthorchiida</taxon>
        <taxon>Opisthorchiata</taxon>
        <taxon>Opisthorchiidae</taxon>
        <taxon>Opisthorchis</taxon>
    </lineage>
</organism>
<proteinExistence type="predicted"/>
<accession>A0A074ZQ40</accession>
<gene>
    <name evidence="1" type="ORF">T265_05142</name>
</gene>
<dbReference type="EMBL" id="KL596711">
    <property type="protein sequence ID" value="KER27942.1"/>
    <property type="molecule type" value="Genomic_DNA"/>
</dbReference>
<dbReference type="GeneID" id="20319324"/>
<dbReference type="RefSeq" id="XP_009168330.1">
    <property type="nucleotide sequence ID" value="XM_009170066.1"/>
</dbReference>
<dbReference type="KEGG" id="ovi:T265_05142"/>
<keyword evidence="2" id="KW-1185">Reference proteome</keyword>
<name>A0A074ZQ40_OPIVI</name>
<sequence length="328" mass="36442">MPRGSYYFCGAAYIFDTTYSTTPGNFENTSSGFGMPRCIGQNLLVVRSGENPLNTVLGSEYSDRCDIIAVPAHHNAIMGITTFPGRRRKVEEGSISKKTVILWIPEIRVGTQRVGGIPEQLKTTMSKAVRIRQFEYTDSRIDTQDRGFCQVSPVGFVPVGQHIRGACCVGVSSGFLFRSYLRSVYPSVTDVNILLPVCHCLQVRVDCTNFGSPLRWKSGPTGCRTRTLRTAGERANNYADPTSGAADYFVLPMYHDCLIAFGELSFKPTKTRNMTCHATRAAPSTPTERQSLTSRTYCLLRRYGRFTLSDCPYMCVCKSFGSYLLLPL</sequence>
<dbReference type="Proteomes" id="UP000054324">
    <property type="component" value="Unassembled WGS sequence"/>
</dbReference>
<evidence type="ECO:0000313" key="2">
    <source>
        <dbReference type="Proteomes" id="UP000054324"/>
    </source>
</evidence>
<dbReference type="CTD" id="20319324"/>